<dbReference type="PANTHER" id="PTHR12526">
    <property type="entry name" value="GLYCOSYLTRANSFERASE"/>
    <property type="match status" value="1"/>
</dbReference>
<dbReference type="Proteomes" id="UP000255317">
    <property type="component" value="Unassembled WGS sequence"/>
</dbReference>
<dbReference type="RefSeq" id="WP_115124234.1">
    <property type="nucleotide sequence ID" value="NZ_QRAO01000004.1"/>
</dbReference>
<dbReference type="AlphaFoldDB" id="A0A370Q8Y3"/>
<dbReference type="SUPFAM" id="SSF53756">
    <property type="entry name" value="UDP-Glycosyltransferase/glycogen phosphorylase"/>
    <property type="match status" value="1"/>
</dbReference>
<evidence type="ECO:0000313" key="3">
    <source>
        <dbReference type="Proteomes" id="UP000255317"/>
    </source>
</evidence>
<keyword evidence="3" id="KW-1185">Reference proteome</keyword>
<feature type="domain" description="Glycosyl transferase family 1" evidence="1">
    <location>
        <begin position="204"/>
        <end position="368"/>
    </location>
</feature>
<dbReference type="PANTHER" id="PTHR12526:SF630">
    <property type="entry name" value="GLYCOSYLTRANSFERASE"/>
    <property type="match status" value="1"/>
</dbReference>
<dbReference type="Pfam" id="PF00534">
    <property type="entry name" value="Glycos_transf_1"/>
    <property type="match status" value="1"/>
</dbReference>
<protein>
    <submittedName>
        <fullName evidence="2">Colanic acid/amylovoran biosynthesis glycosyltransferase</fullName>
    </submittedName>
</protein>
<evidence type="ECO:0000313" key="2">
    <source>
        <dbReference type="EMBL" id="RDK84821.1"/>
    </source>
</evidence>
<keyword evidence="2" id="KW-0808">Transferase</keyword>
<dbReference type="GO" id="GO:0016757">
    <property type="term" value="F:glycosyltransferase activity"/>
    <property type="evidence" value="ECO:0007669"/>
    <property type="project" value="InterPro"/>
</dbReference>
<accession>A0A370Q8Y3</accession>
<proteinExistence type="predicted"/>
<dbReference type="EMBL" id="QRAO01000004">
    <property type="protein sequence ID" value="RDK84821.1"/>
    <property type="molecule type" value="Genomic_DNA"/>
</dbReference>
<name>A0A370Q8Y3_9FLAO</name>
<dbReference type="OrthoDB" id="832722at2"/>
<dbReference type="InterPro" id="IPR001296">
    <property type="entry name" value="Glyco_trans_1"/>
</dbReference>
<dbReference type="CDD" id="cd03801">
    <property type="entry name" value="GT4_PimA-like"/>
    <property type="match status" value="1"/>
</dbReference>
<comment type="caution">
    <text evidence="2">The sequence shown here is derived from an EMBL/GenBank/DDBJ whole genome shotgun (WGS) entry which is preliminary data.</text>
</comment>
<sequence>MRIGIVLSQPPGYSETFFTSKIKGLQEHGITVHLFVQKQPTAFTLCKVVTAPSVLAVAPLQLLKMLWVFIGLLPHLGSVKKFVQLERSHGTPWGRLFKKIYLNSHILKAKLDWLHFGFATQALGSELVAKAIGAKMAVSFRGFDLNVYPVKHPGCYDVLWKQLDKVHSISTYLYEKAIDLGLAVTIPHQIITPAVAMDLLPSISETNNKTLQIATIARLNWIKGLDTAIAALARLKKQGFKFQYHLIGAGSIMDTERYTYHAYEENLTDEVVFHGKLNHSKTLELLERTDVYVQPSINEGFCNAVLEAQALGKLVIASNVGGLPENVIDGKTGWLFPVENTAALANTIQRVVQLSAEEKEKVSTQATQRVAKHFTIAQQQQQFVSFYTEAQ</sequence>
<reference evidence="2 3" key="1">
    <citation type="submission" date="2018-07" db="EMBL/GenBank/DDBJ databases">
        <title>Genomic Encyclopedia of Type Strains, Phase IV (KMG-IV): sequencing the most valuable type-strain genomes for metagenomic binning, comparative biology and taxonomic classification.</title>
        <authorList>
            <person name="Goeker M."/>
        </authorList>
    </citation>
    <scope>NUCLEOTIDE SEQUENCE [LARGE SCALE GENOMIC DNA]</scope>
    <source>
        <strain evidence="2 3">DSM 101478</strain>
    </source>
</reference>
<dbReference type="Gene3D" id="3.40.50.2000">
    <property type="entry name" value="Glycogen Phosphorylase B"/>
    <property type="match status" value="2"/>
</dbReference>
<evidence type="ECO:0000259" key="1">
    <source>
        <dbReference type="Pfam" id="PF00534"/>
    </source>
</evidence>
<organism evidence="2 3">
    <name type="scientific">Marinirhabdus gelatinilytica</name>
    <dbReference type="NCBI Taxonomy" id="1703343"/>
    <lineage>
        <taxon>Bacteria</taxon>
        <taxon>Pseudomonadati</taxon>
        <taxon>Bacteroidota</taxon>
        <taxon>Flavobacteriia</taxon>
        <taxon>Flavobacteriales</taxon>
        <taxon>Flavobacteriaceae</taxon>
    </lineage>
</organism>
<gene>
    <name evidence="2" type="ORF">C8D94_104194</name>
</gene>